<keyword evidence="1" id="KW-0472">Membrane</keyword>
<name>A0ABW5X2G4_9STAP</name>
<organism evidence="3 4">
    <name type="scientific">Corticicoccus populi</name>
    <dbReference type="NCBI Taxonomy" id="1812821"/>
    <lineage>
        <taxon>Bacteria</taxon>
        <taxon>Bacillati</taxon>
        <taxon>Bacillota</taxon>
        <taxon>Bacilli</taxon>
        <taxon>Bacillales</taxon>
        <taxon>Staphylococcaceae</taxon>
        <taxon>Corticicoccus</taxon>
    </lineage>
</organism>
<keyword evidence="1" id="KW-0812">Transmembrane</keyword>
<dbReference type="EMBL" id="JBHUOQ010000005">
    <property type="protein sequence ID" value="MFD2831583.1"/>
    <property type="molecule type" value="Genomic_DNA"/>
</dbReference>
<dbReference type="GO" id="GO:0016787">
    <property type="term" value="F:hydrolase activity"/>
    <property type="evidence" value="ECO:0007669"/>
    <property type="project" value="UniProtKB-KW"/>
</dbReference>
<keyword evidence="1" id="KW-1133">Transmembrane helix</keyword>
<feature type="domain" description="CAAX prenyl protease 2/Lysostaphin resistance protein A-like" evidence="2">
    <location>
        <begin position="133"/>
        <end position="229"/>
    </location>
</feature>
<feature type="transmembrane region" description="Helical" evidence="1">
    <location>
        <begin position="129"/>
        <end position="152"/>
    </location>
</feature>
<comment type="caution">
    <text evidence="3">The sequence shown here is derived from an EMBL/GenBank/DDBJ whole genome shotgun (WGS) entry which is preliminary data.</text>
</comment>
<keyword evidence="4" id="KW-1185">Reference proteome</keyword>
<feature type="transmembrane region" description="Helical" evidence="1">
    <location>
        <begin position="89"/>
        <end position="109"/>
    </location>
</feature>
<evidence type="ECO:0000313" key="3">
    <source>
        <dbReference type="EMBL" id="MFD2831583.1"/>
    </source>
</evidence>
<feature type="transmembrane region" description="Helical" evidence="1">
    <location>
        <begin position="48"/>
        <end position="68"/>
    </location>
</feature>
<gene>
    <name evidence="3" type="ORF">ACFSX4_13985</name>
</gene>
<dbReference type="InterPro" id="IPR003675">
    <property type="entry name" value="Rce1/LyrA-like_dom"/>
</dbReference>
<dbReference type="Pfam" id="PF02517">
    <property type="entry name" value="Rce1-like"/>
    <property type="match status" value="1"/>
</dbReference>
<protein>
    <submittedName>
        <fullName evidence="3">CPBP family intramembrane glutamic endopeptidase</fullName>
        <ecNumber evidence="3">3.4.-.-</ecNumber>
    </submittedName>
</protein>
<reference evidence="4" key="1">
    <citation type="journal article" date="2019" name="Int. J. Syst. Evol. Microbiol.">
        <title>The Global Catalogue of Microorganisms (GCM) 10K type strain sequencing project: providing services to taxonomists for standard genome sequencing and annotation.</title>
        <authorList>
            <consortium name="The Broad Institute Genomics Platform"/>
            <consortium name="The Broad Institute Genome Sequencing Center for Infectious Disease"/>
            <person name="Wu L."/>
            <person name="Ma J."/>
        </authorList>
    </citation>
    <scope>NUCLEOTIDE SEQUENCE [LARGE SCALE GENOMIC DNA]</scope>
    <source>
        <strain evidence="4">KCTC 33575</strain>
    </source>
</reference>
<dbReference type="PANTHER" id="PTHR36435">
    <property type="entry name" value="SLR1288 PROTEIN"/>
    <property type="match status" value="1"/>
</dbReference>
<dbReference type="Proteomes" id="UP001597519">
    <property type="component" value="Unassembled WGS sequence"/>
</dbReference>
<feature type="transmembrane region" description="Helical" evidence="1">
    <location>
        <begin position="12"/>
        <end position="36"/>
    </location>
</feature>
<dbReference type="PANTHER" id="PTHR36435:SF6">
    <property type="entry name" value="ABORTIVE INFECTION PROTEIN"/>
    <property type="match status" value="1"/>
</dbReference>
<proteinExistence type="predicted"/>
<evidence type="ECO:0000313" key="4">
    <source>
        <dbReference type="Proteomes" id="UP001597519"/>
    </source>
</evidence>
<dbReference type="EC" id="3.4.-.-" evidence="3"/>
<feature type="transmembrane region" description="Helical" evidence="1">
    <location>
        <begin position="173"/>
        <end position="192"/>
    </location>
</feature>
<dbReference type="RefSeq" id="WP_377775905.1">
    <property type="nucleotide sequence ID" value="NZ_JBHUOQ010000005.1"/>
</dbReference>
<accession>A0ABW5X2G4</accession>
<evidence type="ECO:0000256" key="1">
    <source>
        <dbReference type="SAM" id="Phobius"/>
    </source>
</evidence>
<sequence length="262" mass="29012">MKRLFSNRQVNSGLLILLFLGVQFAVLPVGMIMAFTNPSVTEAELLQRILPVQAASFLVGTILAIILGQAHQNKNRIELGRQTDPLLTVVWIIGGVFLAYASQLVASMINVNLLGNPIESENTTQIIDMIRTAPFMILVVALLGPILEEYVFRRAIFAEIYELFPGSSKGAKVMAFLVAGLVSGLIFALAHWDFTHILIYLAMSYTFSFLYVITGRLLVPILVHMLMNGIVVGLNLLLGDYMEEIEELQESLGIILKVIFPF</sequence>
<feature type="transmembrane region" description="Helical" evidence="1">
    <location>
        <begin position="198"/>
        <end position="219"/>
    </location>
</feature>
<dbReference type="InterPro" id="IPR052710">
    <property type="entry name" value="CAAX_protease"/>
</dbReference>
<keyword evidence="3" id="KW-0378">Hydrolase</keyword>
<evidence type="ECO:0000259" key="2">
    <source>
        <dbReference type="Pfam" id="PF02517"/>
    </source>
</evidence>